<sequence>MTATGRPAEPDLDTRRRSADPAAPHPLPGGRAVPEPEPAHDLRLVDLDALPGAQEDAWARAYRRHGTRLQQSPGYAHAVRAAGHRVVVALAPDGIAAFTRDGDVLTAVGDDEPLLTEHGHPERLARLVTSVRRATGASVYLPLVAAPHAEACARAGCTTWRRPPNSLIDWSHDGADLWERALERGSSQLRRKRHLVERDGLTVRPGRSGPLAFADVLAVDDRSWKAARGQSMRQRGGQDALYGRLVDTGEITAAFLLDGERPVAFRLDARVQDRLMSLKWSYDETYRRYSPGLYLLTEGLRQEWAGRGVRTVDLHGSPDALKNLLHTERVPRADVWCGAAEPGALRARERAALDARVAGAHEAGKGLRHAFD</sequence>
<dbReference type="RefSeq" id="WP_102924730.1">
    <property type="nucleotide sequence ID" value="NZ_LJSN01000003.1"/>
</dbReference>
<organism evidence="3 4">
    <name type="scientific">Streptomyces noursei</name>
    <name type="common">Streptomyces albulus</name>
    <dbReference type="NCBI Taxonomy" id="1971"/>
    <lineage>
        <taxon>Bacteria</taxon>
        <taxon>Bacillati</taxon>
        <taxon>Actinomycetota</taxon>
        <taxon>Actinomycetes</taxon>
        <taxon>Kitasatosporales</taxon>
        <taxon>Streptomycetaceae</taxon>
        <taxon>Streptomyces</taxon>
    </lineage>
</organism>
<dbReference type="InterPro" id="IPR016181">
    <property type="entry name" value="Acyl_CoA_acyltransferase"/>
</dbReference>
<feature type="region of interest" description="Disordered" evidence="1">
    <location>
        <begin position="1"/>
        <end position="37"/>
    </location>
</feature>
<proteinExistence type="predicted"/>
<dbReference type="EMBL" id="LJSN01000003">
    <property type="protein sequence ID" value="PNE37005.1"/>
    <property type="molecule type" value="Genomic_DNA"/>
</dbReference>
<evidence type="ECO:0000313" key="4">
    <source>
        <dbReference type="Proteomes" id="UP000236047"/>
    </source>
</evidence>
<feature type="domain" description="BioF2-like acetyltransferase" evidence="2">
    <location>
        <begin position="187"/>
        <end position="320"/>
    </location>
</feature>
<keyword evidence="4" id="KW-1185">Reference proteome</keyword>
<dbReference type="Pfam" id="PF13480">
    <property type="entry name" value="Acetyltransf_6"/>
    <property type="match status" value="1"/>
</dbReference>
<feature type="compositionally biased region" description="Basic and acidic residues" evidence="1">
    <location>
        <begin position="8"/>
        <end position="19"/>
    </location>
</feature>
<evidence type="ECO:0000313" key="3">
    <source>
        <dbReference type="EMBL" id="PNE37005.1"/>
    </source>
</evidence>
<evidence type="ECO:0000256" key="1">
    <source>
        <dbReference type="SAM" id="MobiDB-lite"/>
    </source>
</evidence>
<name>A0A2N8P7L3_STRNR</name>
<gene>
    <name evidence="3" type="ORF">AOB60_21475</name>
</gene>
<dbReference type="AlphaFoldDB" id="A0A2N8P7L3"/>
<evidence type="ECO:0000259" key="2">
    <source>
        <dbReference type="Pfam" id="PF13480"/>
    </source>
</evidence>
<protein>
    <recommendedName>
        <fullName evidence="2">BioF2-like acetyltransferase domain-containing protein</fullName>
    </recommendedName>
</protein>
<dbReference type="InterPro" id="IPR038740">
    <property type="entry name" value="BioF2-like_GNAT_dom"/>
</dbReference>
<accession>A0A2N8P7L3</accession>
<dbReference type="Proteomes" id="UP000236047">
    <property type="component" value="Unassembled WGS sequence"/>
</dbReference>
<dbReference type="SUPFAM" id="SSF55729">
    <property type="entry name" value="Acyl-CoA N-acyltransferases (Nat)"/>
    <property type="match status" value="1"/>
</dbReference>
<reference evidence="4" key="1">
    <citation type="submission" date="2015-09" db="EMBL/GenBank/DDBJ databases">
        <authorList>
            <person name="Graham D.E."/>
            <person name="Mahan K.M."/>
            <person name="Klingeman D.M."/>
            <person name="Fida T."/>
            <person name="Giannone R.J."/>
            <person name="Hettich R.L."/>
            <person name="Parry R.J."/>
            <person name="Spain J.C."/>
        </authorList>
    </citation>
    <scope>NUCLEOTIDE SEQUENCE [LARGE SCALE GENOMIC DNA]</scope>
    <source>
        <strain evidence="4">JCM 4701</strain>
    </source>
</reference>
<comment type="caution">
    <text evidence="3">The sequence shown here is derived from an EMBL/GenBank/DDBJ whole genome shotgun (WGS) entry which is preliminary data.</text>
</comment>